<sequence>MEALNTAIGVTNGVGELARLIGVGQSTVSNWKARGGFVPVEHCAAIERATAGAVTRRDLRPDDWHRVWPELVTAEFPAPELAPAADAKAAA</sequence>
<reference evidence="1" key="1">
    <citation type="submission" date="2020-04" db="EMBL/GenBank/DDBJ databases">
        <authorList>
            <person name="Chiriac C."/>
            <person name="Salcher M."/>
            <person name="Ghai R."/>
            <person name="Kavagutti S V."/>
        </authorList>
    </citation>
    <scope>NUCLEOTIDE SEQUENCE</scope>
</reference>
<accession>A0A6J5NK96</accession>
<name>A0A6J5NK96_9CAUD</name>
<dbReference type="InterPro" id="IPR031856">
    <property type="entry name" value="YdaS_toxin-like"/>
</dbReference>
<dbReference type="InterPro" id="IPR010982">
    <property type="entry name" value="Lambda_DNA-bd_dom_sf"/>
</dbReference>
<protein>
    <submittedName>
        <fullName evidence="1">Bacterial antitoxin YdaS</fullName>
    </submittedName>
</protein>
<gene>
    <name evidence="1" type="ORF">UFOVP726_27</name>
</gene>
<dbReference type="Gene3D" id="1.10.260.40">
    <property type="entry name" value="lambda repressor-like DNA-binding domains"/>
    <property type="match status" value="1"/>
</dbReference>
<dbReference type="Pfam" id="PF15943">
    <property type="entry name" value="YdaS_toxin"/>
    <property type="match status" value="1"/>
</dbReference>
<dbReference type="SUPFAM" id="SSF47413">
    <property type="entry name" value="lambda repressor-like DNA-binding domains"/>
    <property type="match status" value="1"/>
</dbReference>
<dbReference type="GO" id="GO:0003677">
    <property type="term" value="F:DNA binding"/>
    <property type="evidence" value="ECO:0007669"/>
    <property type="project" value="InterPro"/>
</dbReference>
<dbReference type="EMBL" id="LR796695">
    <property type="protein sequence ID" value="CAB4159799.1"/>
    <property type="molecule type" value="Genomic_DNA"/>
</dbReference>
<organism evidence="1">
    <name type="scientific">uncultured Caudovirales phage</name>
    <dbReference type="NCBI Taxonomy" id="2100421"/>
    <lineage>
        <taxon>Viruses</taxon>
        <taxon>Duplodnaviria</taxon>
        <taxon>Heunggongvirae</taxon>
        <taxon>Uroviricota</taxon>
        <taxon>Caudoviricetes</taxon>
        <taxon>Peduoviridae</taxon>
        <taxon>Maltschvirus</taxon>
        <taxon>Maltschvirus maltsch</taxon>
    </lineage>
</organism>
<proteinExistence type="predicted"/>
<evidence type="ECO:0000313" key="1">
    <source>
        <dbReference type="EMBL" id="CAB4159799.1"/>
    </source>
</evidence>